<dbReference type="OrthoDB" id="662673at2"/>
<name>A0A3R9NTP2_9FLAO</name>
<feature type="transmembrane region" description="Helical" evidence="1">
    <location>
        <begin position="91"/>
        <end position="111"/>
    </location>
</feature>
<feature type="transmembrane region" description="Helical" evidence="1">
    <location>
        <begin position="191"/>
        <end position="212"/>
    </location>
</feature>
<dbReference type="Proteomes" id="UP000270620">
    <property type="component" value="Unassembled WGS sequence"/>
</dbReference>
<proteinExistence type="predicted"/>
<evidence type="ECO:0000313" key="2">
    <source>
        <dbReference type="EMBL" id="RSK41489.1"/>
    </source>
</evidence>
<gene>
    <name evidence="2" type="ORF">EJA19_01040</name>
</gene>
<dbReference type="RefSeq" id="WP_125466484.1">
    <property type="nucleotide sequence ID" value="NZ_RWBG01000001.1"/>
</dbReference>
<keyword evidence="1" id="KW-1133">Transmembrane helix</keyword>
<protein>
    <recommendedName>
        <fullName evidence="4">DUF1129 family protein</fullName>
    </recommendedName>
</protein>
<dbReference type="AlphaFoldDB" id="A0A3R9NTP2"/>
<dbReference type="EMBL" id="RWBG01000001">
    <property type="protein sequence ID" value="RSK41489.1"/>
    <property type="molecule type" value="Genomic_DNA"/>
</dbReference>
<organism evidence="2 3">
    <name type="scientific">Mangrovimonas spongiae</name>
    <dbReference type="NCBI Taxonomy" id="2494697"/>
    <lineage>
        <taxon>Bacteria</taxon>
        <taxon>Pseudomonadati</taxon>
        <taxon>Bacteroidota</taxon>
        <taxon>Flavobacteriia</taxon>
        <taxon>Flavobacteriales</taxon>
        <taxon>Flavobacteriaceae</taxon>
        <taxon>Mangrovimonas</taxon>
    </lineage>
</organism>
<comment type="caution">
    <text evidence="2">The sequence shown here is derived from an EMBL/GenBank/DDBJ whole genome shotgun (WGS) entry which is preliminary data.</text>
</comment>
<keyword evidence="1" id="KW-0472">Membrane</keyword>
<evidence type="ECO:0000313" key="3">
    <source>
        <dbReference type="Proteomes" id="UP000270620"/>
    </source>
</evidence>
<keyword evidence="1" id="KW-0812">Transmembrane</keyword>
<accession>A0A3R9NTP2</accession>
<reference evidence="2 3" key="1">
    <citation type="submission" date="2018-12" db="EMBL/GenBank/DDBJ databases">
        <title>Mangrovimonas spongiae sp. nov., a novel member of the genus Mangrovimonas isolated from marine sponge.</title>
        <authorList>
            <person name="Zhuang L."/>
            <person name="Luo L."/>
        </authorList>
    </citation>
    <scope>NUCLEOTIDE SEQUENCE [LARGE SCALE GENOMIC DNA]</scope>
    <source>
        <strain evidence="2 3">HN-E26</strain>
    </source>
</reference>
<evidence type="ECO:0000256" key="1">
    <source>
        <dbReference type="SAM" id="Phobius"/>
    </source>
</evidence>
<feature type="transmembrane region" description="Helical" evidence="1">
    <location>
        <begin position="152"/>
        <end position="171"/>
    </location>
</feature>
<keyword evidence="3" id="KW-1185">Reference proteome</keyword>
<feature type="transmembrane region" description="Helical" evidence="1">
    <location>
        <begin position="117"/>
        <end position="140"/>
    </location>
</feature>
<evidence type="ECO:0008006" key="4">
    <source>
        <dbReference type="Google" id="ProtNLM"/>
    </source>
</evidence>
<sequence length="229" mass="27227">MTITEQHIEQLYKFTRQHYVEYYDLQTELVDHMANDIEAIWDENPHISFEEARDKAFKKFGVFGFMDVVEAREKAMHKKYFKLLLSYAKDWFRLPQVLLTISLLLGFYTLFRTELGGIILGVSFIVFFVFYLVVGVHFALKRKRDKKENKKVWLFEQIIFSNVIWWGTIYAPQLINISKAFDTLSYSMIWSALYAILITLAIIYIYITAIIIPKNAQIHLKETYPEYNM</sequence>